<organism evidence="2">
    <name type="scientific">Medicago truncatula</name>
    <name type="common">Barrel medic</name>
    <name type="synonym">Medicago tribuloides</name>
    <dbReference type="NCBI Taxonomy" id="3880"/>
    <lineage>
        <taxon>Eukaryota</taxon>
        <taxon>Viridiplantae</taxon>
        <taxon>Streptophyta</taxon>
        <taxon>Embryophyta</taxon>
        <taxon>Tracheophyta</taxon>
        <taxon>Spermatophyta</taxon>
        <taxon>Magnoliopsida</taxon>
        <taxon>eudicotyledons</taxon>
        <taxon>Gunneridae</taxon>
        <taxon>Pentapetalae</taxon>
        <taxon>rosids</taxon>
        <taxon>fabids</taxon>
        <taxon>Fabales</taxon>
        <taxon>Fabaceae</taxon>
        <taxon>Papilionoideae</taxon>
        <taxon>50 kb inversion clade</taxon>
        <taxon>NPAAA clade</taxon>
        <taxon>Hologalegina</taxon>
        <taxon>IRL clade</taxon>
        <taxon>Trifolieae</taxon>
        <taxon>Medicago</taxon>
    </lineage>
</organism>
<proteinExistence type="predicted"/>
<dbReference type="Pfam" id="PF07727">
    <property type="entry name" value="RVT_2"/>
    <property type="match status" value="1"/>
</dbReference>
<dbReference type="EMBL" id="AC148775">
    <property type="protein sequence ID" value="ABN05743.1"/>
    <property type="molecule type" value="Genomic_DNA"/>
</dbReference>
<feature type="domain" description="Reverse transcriptase Ty1/copia-type" evidence="1">
    <location>
        <begin position="21"/>
        <end position="84"/>
    </location>
</feature>
<sequence length="90" mass="10978">MFKRRNKLNLLQKQLQWPKLEIRMYIWMDILPDFGLANGANKVCQLNMTLYGLEQSPHSWFGRFTKAMMCFGYNQNQRDHYLFFIHKEED</sequence>
<accession>A2Q1C7</accession>
<dbReference type="InterPro" id="IPR013103">
    <property type="entry name" value="RVT_2"/>
</dbReference>
<reference evidence="2" key="2">
    <citation type="submission" date="2007-03" db="EMBL/GenBank/DDBJ databases">
        <authorList>
            <consortium name="The International Medicago Genome Annotation Group"/>
        </authorList>
    </citation>
    <scope>NUCLEOTIDE SEQUENCE</scope>
</reference>
<dbReference type="AlphaFoldDB" id="A2Q1C7"/>
<reference evidence="2" key="1">
    <citation type="submission" date="2004-05" db="EMBL/GenBank/DDBJ databases">
        <authorList>
            <person name="Town C.D."/>
        </authorList>
    </citation>
    <scope>NUCLEOTIDE SEQUENCE</scope>
</reference>
<gene>
    <name evidence="2" type="ORF">MtrDRAFT_AC148775g3v2</name>
</gene>
<protein>
    <recommendedName>
        <fullName evidence="1">Reverse transcriptase Ty1/copia-type domain-containing protein</fullName>
    </recommendedName>
</protein>
<evidence type="ECO:0000259" key="1">
    <source>
        <dbReference type="Pfam" id="PF07727"/>
    </source>
</evidence>
<name>A2Q1C7_MEDTR</name>
<evidence type="ECO:0000313" key="2">
    <source>
        <dbReference type="EMBL" id="ABN05743.1"/>
    </source>
</evidence>